<proteinExistence type="predicted"/>
<dbReference type="RefSeq" id="WP_092953163.1">
    <property type="nucleotide sequence ID" value="NZ_FOMQ01000008.1"/>
</dbReference>
<protein>
    <submittedName>
        <fullName evidence="1">Uncharacterized protein</fullName>
    </submittedName>
</protein>
<evidence type="ECO:0000313" key="2">
    <source>
        <dbReference type="Proteomes" id="UP000199517"/>
    </source>
</evidence>
<sequence length="128" mass="13260">MTTPVPSAGVRAAAAAPTAVPFTFYAANGRVYASNVKDKLIDLGRLDREGKGYAFQLDADEKIASSGFESPEHALAGVVGAITFLFLDGQFTALADVGGERPDLIDAPQIHVTLDALGKSEPAIAADV</sequence>
<name>A0A1I1W8Y8_9BURK</name>
<dbReference type="EMBL" id="FOMQ01000008">
    <property type="protein sequence ID" value="SFD89480.1"/>
    <property type="molecule type" value="Genomic_DNA"/>
</dbReference>
<evidence type="ECO:0000313" key="1">
    <source>
        <dbReference type="EMBL" id="SFD89480.1"/>
    </source>
</evidence>
<dbReference type="STRING" id="32040.SAMN04489710_10873"/>
<accession>A0A1I1W8Y8</accession>
<dbReference type="AlphaFoldDB" id="A0A1I1W8Y8"/>
<dbReference type="OrthoDB" id="6563456at2"/>
<gene>
    <name evidence="1" type="ORF">SAMN04489710_10873</name>
</gene>
<organism evidence="1 2">
    <name type="scientific">Paracidovorax konjaci</name>
    <dbReference type="NCBI Taxonomy" id="32040"/>
    <lineage>
        <taxon>Bacteria</taxon>
        <taxon>Pseudomonadati</taxon>
        <taxon>Pseudomonadota</taxon>
        <taxon>Betaproteobacteria</taxon>
        <taxon>Burkholderiales</taxon>
        <taxon>Comamonadaceae</taxon>
        <taxon>Paracidovorax</taxon>
    </lineage>
</organism>
<keyword evidence="2" id="KW-1185">Reference proteome</keyword>
<reference evidence="2" key="1">
    <citation type="submission" date="2016-10" db="EMBL/GenBank/DDBJ databases">
        <authorList>
            <person name="Varghese N."/>
            <person name="Submissions S."/>
        </authorList>
    </citation>
    <scope>NUCLEOTIDE SEQUENCE [LARGE SCALE GENOMIC DNA]</scope>
    <source>
        <strain evidence="2">DSM 7481</strain>
    </source>
</reference>
<dbReference type="Proteomes" id="UP000199517">
    <property type="component" value="Unassembled WGS sequence"/>
</dbReference>